<dbReference type="InterPro" id="IPR017516">
    <property type="entry name" value="AbrB_dup"/>
</dbReference>
<sequence length="355" mass="37986">MTYKRFIQLIGCYILAVLTGYTAARLHLPLPWMIGPLVSTALVNMFIRPVDIPVRTRPLGQMIIAVQVGLHFTGESVNAVLGHGIAILGVALATIFLGFLLSRLLQKMTGADPVTAFLSCLPGGPVEMGNLARVYGGDPGPVIFAQTLRISTIVIIIPMALYYLSDTAPVGQKPVGVELNYFGMLCVSLGAAATCALFYVLKINSPFFLGALAFSCTASASGIIPVSPYPYEVLALGQVLLGTWLGSTFRRELFQRAGRLVTGICVTASLLILSGAAVAVVVAQFSEMSWRALVLGAAPGSVTEMALTAQFLHEDVALITAFHLVRIFMILPNVPWMLALIHRRSKRLAAVDSNK</sequence>
<keyword evidence="1" id="KW-1133">Transmembrane helix</keyword>
<evidence type="ECO:0008006" key="4">
    <source>
        <dbReference type="Google" id="ProtNLM"/>
    </source>
</evidence>
<feature type="transmembrane region" description="Helical" evidence="1">
    <location>
        <begin position="80"/>
        <end position="101"/>
    </location>
</feature>
<dbReference type="PANTHER" id="PTHR38457">
    <property type="entry name" value="REGULATOR ABRB-RELATED"/>
    <property type="match status" value="1"/>
</dbReference>
<evidence type="ECO:0000256" key="1">
    <source>
        <dbReference type="SAM" id="Phobius"/>
    </source>
</evidence>
<reference evidence="3" key="1">
    <citation type="submission" date="2016-10" db="EMBL/GenBank/DDBJ databases">
        <authorList>
            <person name="Varghese N."/>
            <person name="Submissions S."/>
        </authorList>
    </citation>
    <scope>NUCLEOTIDE SEQUENCE [LARGE SCALE GENOMIC DNA]</scope>
    <source>
        <strain evidence="3">DSM 18887</strain>
    </source>
</reference>
<dbReference type="STRING" id="355243.SAMN03080615_02801"/>
<evidence type="ECO:0000313" key="3">
    <source>
        <dbReference type="Proteomes" id="UP000198749"/>
    </source>
</evidence>
<dbReference type="GO" id="GO:0010468">
    <property type="term" value="P:regulation of gene expression"/>
    <property type="evidence" value="ECO:0007669"/>
    <property type="project" value="InterPro"/>
</dbReference>
<feature type="transmembrane region" description="Helical" evidence="1">
    <location>
        <begin position="7"/>
        <end position="24"/>
    </location>
</feature>
<gene>
    <name evidence="2" type="ORF">SAMN03080615_02801</name>
</gene>
<dbReference type="PANTHER" id="PTHR38457:SF1">
    <property type="entry name" value="REGULATOR ABRB-RELATED"/>
    <property type="match status" value="1"/>
</dbReference>
<organism evidence="2 3">
    <name type="scientific">Amphritea atlantica</name>
    <dbReference type="NCBI Taxonomy" id="355243"/>
    <lineage>
        <taxon>Bacteria</taxon>
        <taxon>Pseudomonadati</taxon>
        <taxon>Pseudomonadota</taxon>
        <taxon>Gammaproteobacteria</taxon>
        <taxon>Oceanospirillales</taxon>
        <taxon>Oceanospirillaceae</taxon>
        <taxon>Amphritea</taxon>
    </lineage>
</organism>
<keyword evidence="3" id="KW-1185">Reference proteome</keyword>
<dbReference type="OrthoDB" id="7157734at2"/>
<dbReference type="GO" id="GO:0016020">
    <property type="term" value="C:membrane"/>
    <property type="evidence" value="ECO:0007669"/>
    <property type="project" value="InterPro"/>
</dbReference>
<dbReference type="AlphaFoldDB" id="A0A1H9IZR5"/>
<keyword evidence="1" id="KW-0472">Membrane</keyword>
<dbReference type="InterPro" id="IPR007820">
    <property type="entry name" value="AbrB_fam"/>
</dbReference>
<proteinExistence type="predicted"/>
<evidence type="ECO:0000313" key="2">
    <source>
        <dbReference type="EMBL" id="SEQ80291.1"/>
    </source>
</evidence>
<feature type="transmembrane region" description="Helical" evidence="1">
    <location>
        <begin position="179"/>
        <end position="200"/>
    </location>
</feature>
<dbReference type="NCBIfam" id="TIGR03082">
    <property type="entry name" value="Gneg_AbrB_dup"/>
    <property type="match status" value="1"/>
</dbReference>
<dbReference type="Pfam" id="PF05145">
    <property type="entry name" value="AbrB"/>
    <property type="match status" value="1"/>
</dbReference>
<feature type="transmembrane region" description="Helical" evidence="1">
    <location>
        <begin position="261"/>
        <end position="285"/>
    </location>
</feature>
<dbReference type="EMBL" id="FOGB01000008">
    <property type="protein sequence ID" value="SEQ80291.1"/>
    <property type="molecule type" value="Genomic_DNA"/>
</dbReference>
<protein>
    <recommendedName>
        <fullName evidence="4">Ammonia monooxygenase</fullName>
    </recommendedName>
</protein>
<accession>A0A1H9IZR5</accession>
<name>A0A1H9IZR5_9GAMM</name>
<dbReference type="PIRSF" id="PIRSF038991">
    <property type="entry name" value="Protein_AbrB"/>
    <property type="match status" value="1"/>
</dbReference>
<keyword evidence="1" id="KW-0812">Transmembrane</keyword>
<dbReference type="Proteomes" id="UP000198749">
    <property type="component" value="Unassembled WGS sequence"/>
</dbReference>
<feature type="transmembrane region" description="Helical" evidence="1">
    <location>
        <begin position="316"/>
        <end position="338"/>
    </location>
</feature>
<feature type="transmembrane region" description="Helical" evidence="1">
    <location>
        <begin position="142"/>
        <end position="164"/>
    </location>
</feature>